<dbReference type="Pfam" id="PF02771">
    <property type="entry name" value="Acyl-CoA_dh_N"/>
    <property type="match status" value="1"/>
</dbReference>
<dbReference type="PANTHER" id="PTHR43831">
    <property type="entry name" value="ISOBUTYRYL-COA DEHYDROGENASE"/>
    <property type="match status" value="1"/>
</dbReference>
<dbReference type="AlphaFoldDB" id="A0A7J7JA34"/>
<evidence type="ECO:0000259" key="4">
    <source>
        <dbReference type="Pfam" id="PF02770"/>
    </source>
</evidence>
<sequence length="184" mass="19758">MEIFPRDVLQMQHSWVCAIYCKEDYGGTGLGRLDASIIFEALSTGCVSTTAYISIHKNVEIVFLDSVCAWMIDTFGTKELREKHLPSLASMERFASYCLTEPGSGSDAASISTSAVRKGDKYILNGTKAFISGGGESDVYLVMCRTGDSGPKGISCLLVENGSPGLSFGAKERRLVGTVNLHAP</sequence>
<gene>
    <name evidence="6" type="ORF">EB796_019214</name>
</gene>
<evidence type="ECO:0000313" key="7">
    <source>
        <dbReference type="Proteomes" id="UP000593567"/>
    </source>
</evidence>
<organism evidence="6 7">
    <name type="scientific">Bugula neritina</name>
    <name type="common">Brown bryozoan</name>
    <name type="synonym">Sertularia neritina</name>
    <dbReference type="NCBI Taxonomy" id="10212"/>
    <lineage>
        <taxon>Eukaryota</taxon>
        <taxon>Metazoa</taxon>
        <taxon>Spiralia</taxon>
        <taxon>Lophotrochozoa</taxon>
        <taxon>Bryozoa</taxon>
        <taxon>Gymnolaemata</taxon>
        <taxon>Cheilostomatida</taxon>
        <taxon>Flustrina</taxon>
        <taxon>Buguloidea</taxon>
        <taxon>Bugulidae</taxon>
        <taxon>Bugula</taxon>
    </lineage>
</organism>
<proteinExistence type="predicted"/>
<evidence type="ECO:0000256" key="1">
    <source>
        <dbReference type="ARBA" id="ARBA00001974"/>
    </source>
</evidence>
<dbReference type="SUPFAM" id="SSF56645">
    <property type="entry name" value="Acyl-CoA dehydrogenase NM domain-like"/>
    <property type="match status" value="1"/>
</dbReference>
<comment type="cofactor">
    <cofactor evidence="1">
        <name>FAD</name>
        <dbReference type="ChEBI" id="CHEBI:57692"/>
    </cofactor>
</comment>
<reference evidence="6" key="1">
    <citation type="submission" date="2020-06" db="EMBL/GenBank/DDBJ databases">
        <title>Draft genome of Bugula neritina, a colonial animal packing powerful symbionts and potential medicines.</title>
        <authorList>
            <person name="Rayko M."/>
        </authorList>
    </citation>
    <scope>NUCLEOTIDE SEQUENCE [LARGE SCALE GENOMIC DNA]</scope>
    <source>
        <strain evidence="6">Kwan_BN1</strain>
    </source>
</reference>
<evidence type="ECO:0000259" key="5">
    <source>
        <dbReference type="Pfam" id="PF02771"/>
    </source>
</evidence>
<dbReference type="Pfam" id="PF02770">
    <property type="entry name" value="Acyl-CoA_dh_M"/>
    <property type="match status" value="1"/>
</dbReference>
<dbReference type="Gene3D" id="1.10.540.10">
    <property type="entry name" value="Acyl-CoA dehydrogenase/oxidase, N-terminal domain"/>
    <property type="match status" value="1"/>
</dbReference>
<dbReference type="Gene3D" id="2.40.110.10">
    <property type="entry name" value="Butyryl-CoA Dehydrogenase, subunit A, domain 2"/>
    <property type="match status" value="1"/>
</dbReference>
<keyword evidence="2" id="KW-0285">Flavoprotein</keyword>
<comment type="caution">
    <text evidence="6">The sequence shown here is derived from an EMBL/GenBank/DDBJ whole genome shotgun (WGS) entry which is preliminary data.</text>
</comment>
<dbReference type="PROSITE" id="PS00072">
    <property type="entry name" value="ACYL_COA_DH_1"/>
    <property type="match status" value="1"/>
</dbReference>
<evidence type="ECO:0000256" key="3">
    <source>
        <dbReference type="ARBA" id="ARBA00022827"/>
    </source>
</evidence>
<dbReference type="InterPro" id="IPR006089">
    <property type="entry name" value="Acyl-CoA_DH_CS"/>
</dbReference>
<dbReference type="PANTHER" id="PTHR43831:SF1">
    <property type="entry name" value="ISOBUTYRYL-COA DEHYDROGENASE, MITOCHONDRIAL"/>
    <property type="match status" value="1"/>
</dbReference>
<feature type="domain" description="Acyl-CoA dehydrogenase/oxidase N-terminal" evidence="5">
    <location>
        <begin position="11"/>
        <end position="92"/>
    </location>
</feature>
<evidence type="ECO:0000313" key="6">
    <source>
        <dbReference type="EMBL" id="KAF6022471.1"/>
    </source>
</evidence>
<dbReference type="OrthoDB" id="10254877at2759"/>
<keyword evidence="3" id="KW-0274">FAD</keyword>
<dbReference type="InterPro" id="IPR013786">
    <property type="entry name" value="AcylCoA_DH/ox_N"/>
</dbReference>
<dbReference type="EMBL" id="VXIV02002846">
    <property type="protein sequence ID" value="KAF6022471.1"/>
    <property type="molecule type" value="Genomic_DNA"/>
</dbReference>
<dbReference type="GO" id="GO:0003995">
    <property type="term" value="F:acyl-CoA dehydrogenase activity"/>
    <property type="evidence" value="ECO:0007669"/>
    <property type="project" value="InterPro"/>
</dbReference>
<dbReference type="InterPro" id="IPR037069">
    <property type="entry name" value="AcylCoA_DH/ox_N_sf"/>
</dbReference>
<dbReference type="InterPro" id="IPR046373">
    <property type="entry name" value="Acyl-CoA_Oxase/DH_mid-dom_sf"/>
</dbReference>
<dbReference type="InterPro" id="IPR052547">
    <property type="entry name" value="Mito_Isobutyryl-CoADH"/>
</dbReference>
<feature type="domain" description="Acyl-CoA oxidase/dehydrogenase middle" evidence="4">
    <location>
        <begin position="97"/>
        <end position="173"/>
    </location>
</feature>
<name>A0A7J7JA34_BUGNE</name>
<accession>A0A7J7JA34</accession>
<evidence type="ECO:0000256" key="2">
    <source>
        <dbReference type="ARBA" id="ARBA00022630"/>
    </source>
</evidence>
<protein>
    <recommendedName>
        <fullName evidence="8">Acyl-CoA dehydrogenase</fullName>
    </recommendedName>
</protein>
<dbReference type="InterPro" id="IPR009100">
    <property type="entry name" value="AcylCoA_DH/oxidase_NM_dom_sf"/>
</dbReference>
<dbReference type="InterPro" id="IPR006091">
    <property type="entry name" value="Acyl-CoA_Oxase/DH_mid-dom"/>
</dbReference>
<dbReference type="GO" id="GO:0005739">
    <property type="term" value="C:mitochondrion"/>
    <property type="evidence" value="ECO:0007669"/>
    <property type="project" value="TreeGrafter"/>
</dbReference>
<dbReference type="Proteomes" id="UP000593567">
    <property type="component" value="Unassembled WGS sequence"/>
</dbReference>
<keyword evidence="7" id="KW-1185">Reference proteome</keyword>
<dbReference type="GO" id="GO:0050660">
    <property type="term" value="F:flavin adenine dinucleotide binding"/>
    <property type="evidence" value="ECO:0007669"/>
    <property type="project" value="InterPro"/>
</dbReference>
<evidence type="ECO:0008006" key="8">
    <source>
        <dbReference type="Google" id="ProtNLM"/>
    </source>
</evidence>